<dbReference type="EMBL" id="CAJNOQ010002067">
    <property type="protein sequence ID" value="CAF0936628.1"/>
    <property type="molecule type" value="Genomic_DNA"/>
</dbReference>
<dbReference type="Proteomes" id="UP000663829">
    <property type="component" value="Unassembled WGS sequence"/>
</dbReference>
<dbReference type="SUPFAM" id="SSF53474">
    <property type="entry name" value="alpha/beta-Hydrolases"/>
    <property type="match status" value="1"/>
</dbReference>
<dbReference type="InterPro" id="IPR029058">
    <property type="entry name" value="AB_hydrolase_fold"/>
</dbReference>
<reference evidence="3" key="1">
    <citation type="submission" date="2021-02" db="EMBL/GenBank/DDBJ databases">
        <authorList>
            <person name="Nowell W R."/>
        </authorList>
    </citation>
    <scope>NUCLEOTIDE SEQUENCE</scope>
</reference>
<dbReference type="Proteomes" id="UP000682733">
    <property type="component" value="Unassembled WGS sequence"/>
</dbReference>
<accession>A0A814C6B5</accession>
<gene>
    <name evidence="3" type="ORF">GPM918_LOCUS10477</name>
    <name evidence="2" type="ORF">OVA965_LOCUS5530</name>
    <name evidence="5" type="ORF">SRO942_LOCUS10478</name>
    <name evidence="4" type="ORF">TMI583_LOCUS5525</name>
</gene>
<evidence type="ECO:0000313" key="3">
    <source>
        <dbReference type="EMBL" id="CAF0936628.1"/>
    </source>
</evidence>
<dbReference type="EMBL" id="CAJOBC010002067">
    <property type="protein sequence ID" value="CAF3713720.1"/>
    <property type="molecule type" value="Genomic_DNA"/>
</dbReference>
<keyword evidence="6" id="KW-1185">Reference proteome</keyword>
<dbReference type="Pfam" id="PF00561">
    <property type="entry name" value="Abhydrolase_1"/>
    <property type="match status" value="1"/>
</dbReference>
<proteinExistence type="predicted"/>
<evidence type="ECO:0000313" key="5">
    <source>
        <dbReference type="EMBL" id="CAF3713720.1"/>
    </source>
</evidence>
<dbReference type="Gene3D" id="3.40.50.1820">
    <property type="entry name" value="alpha/beta hydrolase"/>
    <property type="match status" value="1"/>
</dbReference>
<evidence type="ECO:0000259" key="1">
    <source>
        <dbReference type="Pfam" id="PF00561"/>
    </source>
</evidence>
<evidence type="ECO:0000313" key="2">
    <source>
        <dbReference type="EMBL" id="CAF0818665.1"/>
    </source>
</evidence>
<dbReference type="Proteomes" id="UP000681722">
    <property type="component" value="Unassembled WGS sequence"/>
</dbReference>
<comment type="caution">
    <text evidence="3">The sequence shown here is derived from an EMBL/GenBank/DDBJ whole genome shotgun (WGS) entry which is preliminary data.</text>
</comment>
<organism evidence="3 6">
    <name type="scientific">Didymodactylos carnosus</name>
    <dbReference type="NCBI Taxonomy" id="1234261"/>
    <lineage>
        <taxon>Eukaryota</taxon>
        <taxon>Metazoa</taxon>
        <taxon>Spiralia</taxon>
        <taxon>Gnathifera</taxon>
        <taxon>Rotifera</taxon>
        <taxon>Eurotatoria</taxon>
        <taxon>Bdelloidea</taxon>
        <taxon>Philodinida</taxon>
        <taxon>Philodinidae</taxon>
        <taxon>Didymodactylos</taxon>
    </lineage>
</organism>
<feature type="domain" description="AB hydrolase-1" evidence="1">
    <location>
        <begin position="7"/>
        <end position="99"/>
    </location>
</feature>
<name>A0A814C6B5_9BILA</name>
<dbReference type="Proteomes" id="UP000677228">
    <property type="component" value="Unassembled WGS sequence"/>
</dbReference>
<sequence length="219" mass="24989">MAQCSHVVIVLHGFGDECTWSNWIKVVEPLYKVGCSLIVLDLPGFGRSSGRDTIQSSWKQNGPEIYVAILSSFGINKPISVLAECGGAATSIRAINRYPRWFQDRHHLFNNSVTGDFGDSYPGEFEQKLVKYNIHILVTWKVDIDHPTFCVAYKRWDKNRKSGFKNLRLVDLPQTAYRTDWVKVNNIARLTSKNKAFFYVNTPEREKLIIHAISPNAKL</sequence>
<dbReference type="AlphaFoldDB" id="A0A814C6B5"/>
<dbReference type="EMBL" id="CAJNOK010001567">
    <property type="protein sequence ID" value="CAF0818665.1"/>
    <property type="molecule type" value="Genomic_DNA"/>
</dbReference>
<dbReference type="EMBL" id="CAJOBA010001566">
    <property type="protein sequence ID" value="CAF3602833.1"/>
    <property type="molecule type" value="Genomic_DNA"/>
</dbReference>
<evidence type="ECO:0000313" key="4">
    <source>
        <dbReference type="EMBL" id="CAF3602833.1"/>
    </source>
</evidence>
<evidence type="ECO:0000313" key="6">
    <source>
        <dbReference type="Proteomes" id="UP000663829"/>
    </source>
</evidence>
<dbReference type="OrthoDB" id="9987834at2759"/>
<dbReference type="InterPro" id="IPR000073">
    <property type="entry name" value="AB_hydrolase_1"/>
</dbReference>
<protein>
    <recommendedName>
        <fullName evidence="1">AB hydrolase-1 domain-containing protein</fullName>
    </recommendedName>
</protein>